<dbReference type="Proteomes" id="UP000484885">
    <property type="component" value="Unassembled WGS sequence"/>
</dbReference>
<keyword evidence="4 8" id="KW-0472">Membrane</keyword>
<dbReference type="InterPro" id="IPR000189">
    <property type="entry name" value="Transglyc_AS"/>
</dbReference>
<comment type="subcellular location">
    <subcellularLocation>
        <location evidence="8">Cell outer membrane</location>
        <topology evidence="8">Peripheral membrane protein</topology>
    </subcellularLocation>
    <text evidence="8">Attached to the inner leaflet of the outer membrane.</text>
</comment>
<feature type="domain" description="Solute-binding protein family 3/N-terminal" evidence="10">
    <location>
        <begin position="71"/>
        <end position="281"/>
    </location>
</feature>
<dbReference type="GO" id="GO:0071555">
    <property type="term" value="P:cell wall organization"/>
    <property type="evidence" value="ECO:0007669"/>
    <property type="project" value="UniProtKB-KW"/>
</dbReference>
<dbReference type="CDD" id="cd01009">
    <property type="entry name" value="PBP2_YfhD_N"/>
    <property type="match status" value="1"/>
</dbReference>
<feature type="region of interest" description="Disordered" evidence="9">
    <location>
        <begin position="1"/>
        <end position="24"/>
    </location>
</feature>
<dbReference type="RefSeq" id="WP_164212304.1">
    <property type="nucleotide sequence ID" value="NZ_JAAGSC010000044.1"/>
</dbReference>
<gene>
    <name evidence="8 11" type="primary">mltF</name>
    <name evidence="11" type="ORF">G3I74_14410</name>
</gene>
<organism evidence="11 12">
    <name type="scientific">Wenzhouxiangella limi</name>
    <dbReference type="NCBI Taxonomy" id="2707351"/>
    <lineage>
        <taxon>Bacteria</taxon>
        <taxon>Pseudomonadati</taxon>
        <taxon>Pseudomonadota</taxon>
        <taxon>Gammaproteobacteria</taxon>
        <taxon>Chromatiales</taxon>
        <taxon>Wenzhouxiangellaceae</taxon>
        <taxon>Wenzhouxiangella</taxon>
    </lineage>
</organism>
<comment type="catalytic activity">
    <reaction evidence="8">
        <text>Exolytic cleavage of the (1-&gt;4)-beta-glycosidic linkage between N-acetylmuramic acid (MurNAc) and N-acetylglucosamine (GlcNAc) residues in peptidoglycan, from either the reducing or the non-reducing ends of the peptidoglycan chains, with concomitant formation of a 1,6-anhydrobond in the MurNAc residue.</text>
        <dbReference type="EC" id="4.2.2.n1"/>
    </reaction>
</comment>
<keyword evidence="12" id="KW-1185">Reference proteome</keyword>
<keyword evidence="5 8" id="KW-0998">Cell outer membrane</keyword>
<dbReference type="InterPro" id="IPR023346">
    <property type="entry name" value="Lysozyme-like_dom_sf"/>
</dbReference>
<evidence type="ECO:0000256" key="4">
    <source>
        <dbReference type="ARBA" id="ARBA00023136"/>
    </source>
</evidence>
<dbReference type="CDD" id="cd13403">
    <property type="entry name" value="MLTF-like"/>
    <property type="match status" value="1"/>
</dbReference>
<dbReference type="GO" id="GO:0009253">
    <property type="term" value="P:peptidoglycan catabolic process"/>
    <property type="evidence" value="ECO:0007669"/>
    <property type="project" value="TreeGrafter"/>
</dbReference>
<evidence type="ECO:0000259" key="10">
    <source>
        <dbReference type="SMART" id="SM00062"/>
    </source>
</evidence>
<dbReference type="SMART" id="SM00062">
    <property type="entry name" value="PBPb"/>
    <property type="match status" value="1"/>
</dbReference>
<dbReference type="GO" id="GO:0016998">
    <property type="term" value="P:cell wall macromolecule catabolic process"/>
    <property type="evidence" value="ECO:0007669"/>
    <property type="project" value="UniProtKB-UniRule"/>
</dbReference>
<dbReference type="Pfam" id="PF01464">
    <property type="entry name" value="SLT"/>
    <property type="match status" value="1"/>
</dbReference>
<dbReference type="HAMAP" id="MF_02016">
    <property type="entry name" value="MltF"/>
    <property type="match status" value="1"/>
</dbReference>
<dbReference type="InterPro" id="IPR008258">
    <property type="entry name" value="Transglycosylase_SLT_dom_1"/>
</dbReference>
<proteinExistence type="inferred from homology"/>
<keyword evidence="3 8" id="KW-0732">Signal</keyword>
<dbReference type="InterPro" id="IPR023703">
    <property type="entry name" value="MltF"/>
</dbReference>
<dbReference type="InterPro" id="IPR001638">
    <property type="entry name" value="Solute-binding_3/MltF_N"/>
</dbReference>
<evidence type="ECO:0000256" key="2">
    <source>
        <dbReference type="ARBA" id="ARBA00010333"/>
    </source>
</evidence>
<keyword evidence="6 8" id="KW-0456">Lyase</keyword>
<comment type="similarity">
    <text evidence="8">In the C-terminal section; belongs to the transglycosylase Slt family.</text>
</comment>
<comment type="function">
    <text evidence="8">Murein-degrading enzyme that degrades murein glycan strands and insoluble, high-molecular weight murein sacculi, with the concomitant formation of a 1,6-anhydromuramoyl product. Lytic transglycosylases (LTs) play an integral role in the metabolism of the peptidoglycan (PG) sacculus. Their lytic action creates space within the PG sacculus to allow for its expansion as well as for the insertion of various structures such as secretion systems and flagella.</text>
</comment>
<comment type="domain">
    <text evidence="8">The N-terminal domain does not have lytic activity and probably modulates enzymatic activity. The C-terminal domain is the catalytic active domain.</text>
</comment>
<sequence length="487" mass="55207">MQSESLAIDPSHEGPAASHRRWRPRGPGPGRVLLGLVILLFGVSGDSGLNFVEKVQARGTLVMLTLNGASTYYIGADGETGFEYDLAQHFAERIGVPLEVIPVDAIGSLIPTLESGRGDFIAANFSRTPARMETLRFGPAYENVRPVVVYRRGSRRPEDLDDLSDGELVIPAGTVYAPWLARNHPAVSLREDPDASVEDLLDAVSGETITYTILDSNVFELNRRFFPAVRKAFELPVAQELAWATRRRHDDSLAQQMREFFYQADQNGMLADVRQRHYDHLDTYEPVGTFTFMRQVRDRLPELRSWFEEAAVDTGLDWRLLAAVGYQESHWDPQATSRTGVRGVMMLTRRTAQQLGVENRLDPAQSIHGGARYLVTMLERVPERIEYPDRLWLALAAYNIGYGHLEDARVLTQRQGGDPDRWLDVREHLPLLTQERWYRQTRFGYARGYEPVHFVENVRTFFEILSWMEGREHPLLADAGNPGGEED</sequence>
<dbReference type="PANTHER" id="PTHR35936:SF32">
    <property type="entry name" value="MEMBRANE-BOUND LYTIC MUREIN TRANSGLYCOSYLASE F"/>
    <property type="match status" value="1"/>
</dbReference>
<dbReference type="GO" id="GO:0009279">
    <property type="term" value="C:cell outer membrane"/>
    <property type="evidence" value="ECO:0007669"/>
    <property type="project" value="UniProtKB-SubCell"/>
</dbReference>
<dbReference type="PANTHER" id="PTHR35936">
    <property type="entry name" value="MEMBRANE-BOUND LYTIC MUREIN TRANSGLYCOSYLASE F"/>
    <property type="match status" value="1"/>
</dbReference>
<dbReference type="SUPFAM" id="SSF53955">
    <property type="entry name" value="Lysozyme-like"/>
    <property type="match status" value="1"/>
</dbReference>
<evidence type="ECO:0000256" key="6">
    <source>
        <dbReference type="ARBA" id="ARBA00023239"/>
    </source>
</evidence>
<name>A0A845V2T9_9GAMM</name>
<dbReference type="NCBIfam" id="NF008112">
    <property type="entry name" value="PRK10859.1"/>
    <property type="match status" value="1"/>
</dbReference>
<comment type="caution">
    <text evidence="8">Lacks conserved residue(s) required for the propagation of feature annotation.</text>
</comment>
<evidence type="ECO:0000256" key="5">
    <source>
        <dbReference type="ARBA" id="ARBA00023237"/>
    </source>
</evidence>
<evidence type="ECO:0000256" key="9">
    <source>
        <dbReference type="SAM" id="MobiDB-lite"/>
    </source>
</evidence>
<feature type="region of interest" description="LT domain" evidence="8">
    <location>
        <begin position="282"/>
        <end position="487"/>
    </location>
</feature>
<comment type="similarity">
    <text evidence="1">Belongs to the transglycosylase Slt family.</text>
</comment>
<comment type="similarity">
    <text evidence="8">In the N-terminal section; belongs to the bacterial solute-binding protein 3 family.</text>
</comment>
<dbReference type="SUPFAM" id="SSF53850">
    <property type="entry name" value="Periplasmic binding protein-like II"/>
    <property type="match status" value="1"/>
</dbReference>
<keyword evidence="7 8" id="KW-0961">Cell wall biogenesis/degradation</keyword>
<accession>A0A845V2T9</accession>
<dbReference type="Gene3D" id="3.40.190.10">
    <property type="entry name" value="Periplasmic binding protein-like II"/>
    <property type="match status" value="2"/>
</dbReference>
<evidence type="ECO:0000313" key="11">
    <source>
        <dbReference type="EMBL" id="NDY96922.1"/>
    </source>
</evidence>
<comment type="similarity">
    <text evidence="2">Belongs to the bacterial solute-binding protein 3 family.</text>
</comment>
<dbReference type="Pfam" id="PF00497">
    <property type="entry name" value="SBP_bac_3"/>
    <property type="match status" value="1"/>
</dbReference>
<dbReference type="PROSITE" id="PS00922">
    <property type="entry name" value="TRANSGLYCOSYLASE"/>
    <property type="match status" value="1"/>
</dbReference>
<evidence type="ECO:0000256" key="3">
    <source>
        <dbReference type="ARBA" id="ARBA00022729"/>
    </source>
</evidence>
<comment type="caution">
    <text evidence="11">The sequence shown here is derived from an EMBL/GenBank/DDBJ whole genome shotgun (WGS) entry which is preliminary data.</text>
</comment>
<evidence type="ECO:0000256" key="8">
    <source>
        <dbReference type="HAMAP-Rule" id="MF_02016"/>
    </source>
</evidence>
<dbReference type="AlphaFoldDB" id="A0A845V2T9"/>
<evidence type="ECO:0000256" key="1">
    <source>
        <dbReference type="ARBA" id="ARBA00007734"/>
    </source>
</evidence>
<dbReference type="Gene3D" id="1.10.530.10">
    <property type="match status" value="1"/>
</dbReference>
<dbReference type="EMBL" id="JAAGSC010000044">
    <property type="protein sequence ID" value="NDY96922.1"/>
    <property type="molecule type" value="Genomic_DNA"/>
</dbReference>
<evidence type="ECO:0000256" key="7">
    <source>
        <dbReference type="ARBA" id="ARBA00023316"/>
    </source>
</evidence>
<evidence type="ECO:0000313" key="12">
    <source>
        <dbReference type="Proteomes" id="UP000484885"/>
    </source>
</evidence>
<protein>
    <recommendedName>
        <fullName evidence="8">Membrane-bound lytic murein transglycosylase F</fullName>
        <ecNumber evidence="8">4.2.2.n1</ecNumber>
    </recommendedName>
    <alternativeName>
        <fullName evidence="8">Murein lyase F</fullName>
    </alternativeName>
</protein>
<dbReference type="GO" id="GO:0008933">
    <property type="term" value="F:peptidoglycan lytic transglycosylase activity"/>
    <property type="evidence" value="ECO:0007669"/>
    <property type="project" value="UniProtKB-UniRule"/>
</dbReference>
<reference evidence="11 12" key="1">
    <citation type="submission" date="2020-02" db="EMBL/GenBank/DDBJ databases">
        <authorList>
            <person name="Zhang X.-Y."/>
        </authorList>
    </citation>
    <scope>NUCLEOTIDE SEQUENCE [LARGE SCALE GENOMIC DNA]</scope>
    <source>
        <strain evidence="11 12">C33</strain>
    </source>
</reference>
<feature type="active site" evidence="8">
    <location>
        <position position="328"/>
    </location>
</feature>
<dbReference type="EC" id="4.2.2.n1" evidence="8"/>